<dbReference type="EnsemblPlants" id="AUR62014610-RA">
    <property type="protein sequence ID" value="AUR62014610-RA:cds"/>
    <property type="gene ID" value="AUR62014610"/>
</dbReference>
<sequence length="1108" mass="127055">MEIRQKKKEQTQALTREIQHRRPQPSPVKVTLSPARNIITYTKPQFNMEEWPETLFNLQSCYVQDILGSWHALTPGVVRQILLAPAETAPMFTNLKTGYPTDPRVLVPAHIPSLADATLMCAPLGILLRWWINELQRMYSGLTMPWELQMLVDPEPVLPKERKAVSITDEWLVVQSLAGTNNVKWLHLTREATQLQLLCGWGTKRGFDLEMSGIKIKKNTLEKFSHYSGLYVTLDNNAAYETKKEMSKFPIMKAGMSILLWNARGIARRTFKKNFRQLLKDHDPEVVILTETKVKKSGVEELIENLPFNSFEVVDPVGLSGGILILWNSGVNSITTVTKDRRFIHAVIQVANKAPFFISVIYVSTCFKGRLELWGELINLAPTINLPWLVCGNFNDICFAHEKWGGNPHSVDQMRAYKDTMDMCNLLDLGYTGHKYTWFNKRRNSPIFERFDRFWATPSWIQLYQEAAVQNLPRLSSDHNPLLLSLEKKIQMPGHKTFRFEPMWLSDLAFEPFVISQWAMIQSFLPSKLKDLSKSLSDWASMNYSSIQNQIKRTRARIEGAQIAFQNNPLNSGLFDLEKSLSEELNKLLDQEEVYWATRARTDWLIEGWAANLLKEIYIDKKPNPTPFSKGSFIWKGLGKAWPFFKESIVWDVGDGSIISLWEDKWLMHSYLRDFLSGPVNLSSLALPLSAIHSCSKNQMEEKITFPLSDQLFNLIQSVFFSANKDSHFSSWTLKGKFDSKKAKLAIQSLDNLHAPPFNWELIWKSNTFPKIKTFLWLLAWERIPHRENLSKKIQNFSPKCQFCLVEDETCSHVFSHCTRASEFWNSVTCPSLFSGDDSWLEWLSYNLKLDTITSYSIPWNVMFCFVLWHLWLRRNAWLFSKTNIPLSTAISQCIWAASEFYFSTKYNKESLKPIPIHWSPPPSNFFKVNCDASFVPSTKESGCAVVCRDSRGSWIVGISWKGYLPSSHEAELKAIELGLSLIKNENWQNSILVSDAKRAIDEISSNACMANAPSLLSKCRDLRMDLHLDMLFEKRESNAVADVLARDARSNMNRLNELCILHHPPTVCIEAFERDLTLCNLISSTENNLSPLTGDVPAIIACNIPIN</sequence>
<dbReference type="Pfam" id="PF13456">
    <property type="entry name" value="RVT_3"/>
    <property type="match status" value="1"/>
</dbReference>
<dbReference type="Proteomes" id="UP000596660">
    <property type="component" value="Unplaced"/>
</dbReference>
<feature type="compositionally biased region" description="Basic and acidic residues" evidence="1">
    <location>
        <begin position="1"/>
        <end position="10"/>
    </location>
</feature>
<dbReference type="InterPro" id="IPR012337">
    <property type="entry name" value="RNaseH-like_sf"/>
</dbReference>
<dbReference type="InterPro" id="IPR044730">
    <property type="entry name" value="RNase_H-like_dom_plant"/>
</dbReference>
<dbReference type="Gramene" id="AUR62014610-RA">
    <property type="protein sequence ID" value="AUR62014610-RA:cds"/>
    <property type="gene ID" value="AUR62014610"/>
</dbReference>
<evidence type="ECO:0000313" key="5">
    <source>
        <dbReference type="EnsemblPlants" id="AUR62014610-RA:cds"/>
    </source>
</evidence>
<dbReference type="InterPro" id="IPR036691">
    <property type="entry name" value="Endo/exonu/phosph_ase_sf"/>
</dbReference>
<evidence type="ECO:0000256" key="1">
    <source>
        <dbReference type="SAM" id="MobiDB-lite"/>
    </source>
</evidence>
<feature type="region of interest" description="Disordered" evidence="1">
    <location>
        <begin position="1"/>
        <end position="29"/>
    </location>
</feature>
<dbReference type="GO" id="GO:0003676">
    <property type="term" value="F:nucleic acid binding"/>
    <property type="evidence" value="ECO:0007669"/>
    <property type="project" value="InterPro"/>
</dbReference>
<dbReference type="OMA" id="RWWINEL"/>
<reference evidence="5" key="2">
    <citation type="submission" date="2021-03" db="UniProtKB">
        <authorList>
            <consortium name="EnsemblPlants"/>
        </authorList>
    </citation>
    <scope>IDENTIFICATION</scope>
</reference>
<evidence type="ECO:0000259" key="3">
    <source>
        <dbReference type="Pfam" id="PF13456"/>
    </source>
</evidence>
<dbReference type="InterPro" id="IPR002156">
    <property type="entry name" value="RNaseH_domain"/>
</dbReference>
<evidence type="ECO:0000259" key="4">
    <source>
        <dbReference type="Pfam" id="PF13966"/>
    </source>
</evidence>
<proteinExistence type="predicted"/>
<accession>A0A803LKW3</accession>
<feature type="domain" description="RNase H type-1" evidence="3">
    <location>
        <begin position="930"/>
        <end position="1049"/>
    </location>
</feature>
<feature type="domain" description="Endonuclease/exonuclease/phosphatase" evidence="2">
    <location>
        <begin position="260"/>
        <end position="479"/>
    </location>
</feature>
<dbReference type="Gene3D" id="3.60.10.10">
    <property type="entry name" value="Endonuclease/exonuclease/phosphatase"/>
    <property type="match status" value="1"/>
</dbReference>
<dbReference type="SUPFAM" id="SSF53098">
    <property type="entry name" value="Ribonuclease H-like"/>
    <property type="match status" value="1"/>
</dbReference>
<name>A0A803LKW3_CHEQI</name>
<dbReference type="InterPro" id="IPR005135">
    <property type="entry name" value="Endo/exonuclease/phosphatase"/>
</dbReference>
<keyword evidence="6" id="KW-1185">Reference proteome</keyword>
<dbReference type="PANTHER" id="PTHR35218">
    <property type="entry name" value="RNASE H DOMAIN-CONTAINING PROTEIN"/>
    <property type="match status" value="1"/>
</dbReference>
<reference evidence="5" key="1">
    <citation type="journal article" date="2017" name="Nature">
        <title>The genome of Chenopodium quinoa.</title>
        <authorList>
            <person name="Jarvis D.E."/>
            <person name="Ho Y.S."/>
            <person name="Lightfoot D.J."/>
            <person name="Schmoeckel S.M."/>
            <person name="Li B."/>
            <person name="Borm T.J.A."/>
            <person name="Ohyanagi H."/>
            <person name="Mineta K."/>
            <person name="Michell C.T."/>
            <person name="Saber N."/>
            <person name="Kharbatia N.M."/>
            <person name="Rupper R.R."/>
            <person name="Sharp A.R."/>
            <person name="Dally N."/>
            <person name="Boughton B.A."/>
            <person name="Woo Y.H."/>
            <person name="Gao G."/>
            <person name="Schijlen E.G.W.M."/>
            <person name="Guo X."/>
            <person name="Momin A.A."/>
            <person name="Negrao S."/>
            <person name="Al-Babili S."/>
            <person name="Gehring C."/>
            <person name="Roessner U."/>
            <person name="Jung C."/>
            <person name="Murphy K."/>
            <person name="Arold S.T."/>
            <person name="Gojobori T."/>
            <person name="van der Linden C.G."/>
            <person name="van Loo E.N."/>
            <person name="Jellen E.N."/>
            <person name="Maughan P.J."/>
            <person name="Tester M."/>
        </authorList>
    </citation>
    <scope>NUCLEOTIDE SEQUENCE [LARGE SCALE GENOMIC DNA]</scope>
    <source>
        <strain evidence="5">cv. PI 614886</strain>
    </source>
</reference>
<protein>
    <recommendedName>
        <fullName evidence="7">RNase H type-1 domain-containing protein</fullName>
    </recommendedName>
</protein>
<dbReference type="InterPro" id="IPR026960">
    <property type="entry name" value="RVT-Znf"/>
</dbReference>
<dbReference type="Gene3D" id="3.30.420.10">
    <property type="entry name" value="Ribonuclease H-like superfamily/Ribonuclease H"/>
    <property type="match status" value="1"/>
</dbReference>
<evidence type="ECO:0000313" key="6">
    <source>
        <dbReference type="Proteomes" id="UP000596660"/>
    </source>
</evidence>
<dbReference type="PANTHER" id="PTHR35218:SF9">
    <property type="entry name" value="ENDONUCLEASE_EXONUCLEASE_PHOSPHATASE DOMAIN-CONTAINING PROTEIN"/>
    <property type="match status" value="1"/>
</dbReference>
<dbReference type="Pfam" id="PF03372">
    <property type="entry name" value="Exo_endo_phos"/>
    <property type="match status" value="1"/>
</dbReference>
<dbReference type="CDD" id="cd06222">
    <property type="entry name" value="RNase_H_like"/>
    <property type="match status" value="1"/>
</dbReference>
<dbReference type="InterPro" id="IPR036397">
    <property type="entry name" value="RNaseH_sf"/>
</dbReference>
<feature type="domain" description="Reverse transcriptase zinc-binding" evidence="4">
    <location>
        <begin position="756"/>
        <end position="825"/>
    </location>
</feature>
<evidence type="ECO:0000259" key="2">
    <source>
        <dbReference type="Pfam" id="PF03372"/>
    </source>
</evidence>
<dbReference type="SUPFAM" id="SSF56219">
    <property type="entry name" value="DNase I-like"/>
    <property type="match status" value="1"/>
</dbReference>
<dbReference type="Pfam" id="PF13966">
    <property type="entry name" value="zf-RVT"/>
    <property type="match status" value="1"/>
</dbReference>
<dbReference type="AlphaFoldDB" id="A0A803LKW3"/>
<evidence type="ECO:0008006" key="7">
    <source>
        <dbReference type="Google" id="ProtNLM"/>
    </source>
</evidence>
<organism evidence="5 6">
    <name type="scientific">Chenopodium quinoa</name>
    <name type="common">Quinoa</name>
    <dbReference type="NCBI Taxonomy" id="63459"/>
    <lineage>
        <taxon>Eukaryota</taxon>
        <taxon>Viridiplantae</taxon>
        <taxon>Streptophyta</taxon>
        <taxon>Embryophyta</taxon>
        <taxon>Tracheophyta</taxon>
        <taxon>Spermatophyta</taxon>
        <taxon>Magnoliopsida</taxon>
        <taxon>eudicotyledons</taxon>
        <taxon>Gunneridae</taxon>
        <taxon>Pentapetalae</taxon>
        <taxon>Caryophyllales</taxon>
        <taxon>Chenopodiaceae</taxon>
        <taxon>Chenopodioideae</taxon>
        <taxon>Atripliceae</taxon>
        <taxon>Chenopodium</taxon>
    </lineage>
</organism>
<dbReference type="GO" id="GO:0004523">
    <property type="term" value="F:RNA-DNA hybrid ribonuclease activity"/>
    <property type="evidence" value="ECO:0007669"/>
    <property type="project" value="InterPro"/>
</dbReference>